<organism evidence="5 6">
    <name type="scientific">Ruminococcus gauvreauii</name>
    <dbReference type="NCBI Taxonomy" id="438033"/>
    <lineage>
        <taxon>Bacteria</taxon>
        <taxon>Bacillati</taxon>
        <taxon>Bacillota</taxon>
        <taxon>Clostridia</taxon>
        <taxon>Eubacteriales</taxon>
        <taxon>Oscillospiraceae</taxon>
        <taxon>Ruminococcus</taxon>
    </lineage>
</organism>
<dbReference type="EMBL" id="CP102290">
    <property type="protein sequence ID" value="UWP61284.1"/>
    <property type="molecule type" value="Genomic_DNA"/>
</dbReference>
<gene>
    <name evidence="5" type="ORF">NQ502_09750</name>
</gene>
<dbReference type="Pfam" id="PF07486">
    <property type="entry name" value="Hydrolase_2"/>
    <property type="match status" value="1"/>
</dbReference>
<dbReference type="Pfam" id="PF08239">
    <property type="entry name" value="SH3_3"/>
    <property type="match status" value="1"/>
</dbReference>
<dbReference type="InterPro" id="IPR003646">
    <property type="entry name" value="SH3-like_bac-type"/>
</dbReference>
<evidence type="ECO:0000259" key="3">
    <source>
        <dbReference type="Pfam" id="PF07486"/>
    </source>
</evidence>
<dbReference type="Gene3D" id="2.30.30.40">
    <property type="entry name" value="SH3 Domains"/>
    <property type="match status" value="1"/>
</dbReference>
<evidence type="ECO:0000256" key="1">
    <source>
        <dbReference type="SAM" id="MobiDB-lite"/>
    </source>
</evidence>
<name>A0ABY5VL20_9FIRM</name>
<protein>
    <submittedName>
        <fullName evidence="5">Cell wall hydrolase</fullName>
    </submittedName>
</protein>
<dbReference type="Gene3D" id="1.10.10.2520">
    <property type="entry name" value="Cell wall hydrolase SleB, domain 1"/>
    <property type="match status" value="1"/>
</dbReference>
<keyword evidence="6" id="KW-1185">Reference proteome</keyword>
<dbReference type="RefSeq" id="WP_028527756.1">
    <property type="nucleotide sequence ID" value="NZ_CABLBR010000004.1"/>
</dbReference>
<feature type="signal peptide" evidence="2">
    <location>
        <begin position="1"/>
        <end position="28"/>
    </location>
</feature>
<dbReference type="InterPro" id="IPR042047">
    <property type="entry name" value="SleB_dom1"/>
</dbReference>
<feature type="compositionally biased region" description="Acidic residues" evidence="1">
    <location>
        <begin position="152"/>
        <end position="169"/>
    </location>
</feature>
<dbReference type="GO" id="GO:0016787">
    <property type="term" value="F:hydrolase activity"/>
    <property type="evidence" value="ECO:0007669"/>
    <property type="project" value="UniProtKB-KW"/>
</dbReference>
<evidence type="ECO:0000259" key="4">
    <source>
        <dbReference type="Pfam" id="PF08239"/>
    </source>
</evidence>
<feature type="domain" description="Cell wall hydrolase SleB" evidence="3">
    <location>
        <begin position="229"/>
        <end position="307"/>
    </location>
</feature>
<feature type="compositionally biased region" description="Low complexity" evidence="1">
    <location>
        <begin position="185"/>
        <end position="194"/>
    </location>
</feature>
<dbReference type="InterPro" id="IPR011105">
    <property type="entry name" value="Cell_wall_hydrolase_SleB"/>
</dbReference>
<proteinExistence type="predicted"/>
<evidence type="ECO:0000313" key="5">
    <source>
        <dbReference type="EMBL" id="UWP61284.1"/>
    </source>
</evidence>
<evidence type="ECO:0000313" key="6">
    <source>
        <dbReference type="Proteomes" id="UP001060164"/>
    </source>
</evidence>
<keyword evidence="5" id="KW-0378">Hydrolase</keyword>
<evidence type="ECO:0000256" key="2">
    <source>
        <dbReference type="SAM" id="SignalP"/>
    </source>
</evidence>
<feature type="region of interest" description="Disordered" evidence="1">
    <location>
        <begin position="132"/>
        <end position="211"/>
    </location>
</feature>
<dbReference type="Proteomes" id="UP001060164">
    <property type="component" value="Chromosome"/>
</dbReference>
<keyword evidence="2" id="KW-0732">Signal</keyword>
<feature type="domain" description="SH3b" evidence="4">
    <location>
        <begin position="59"/>
        <end position="107"/>
    </location>
</feature>
<sequence length="321" mass="33364">MKNRMIQIIRTLGGAAALSLLLAVPVFADGTDTGAIQQTEASEESVWDTRAVANVISCANIRSEGTIESARVGILPSGAMADVVEKGESWTRISSGGIEGYIRNDLLAFGEEARAIYEALYGSSVAAALPANDGADHAGSQTMEDASAGSEETSEETVTDETASEETVSEETAQAETPQEEAVPEVEAQPVPEEQPAPEEEEAEEAAEVGVSGGELDLLAAIIQCEAGGESHEGKVAVGAVIMNRIQSSDFPNSISDVVYQSGQFSPVASGKLSSVLQEGARSDCYAAAQEALNGVNPVGNSLYFNSGSGRGIQIGNQHFY</sequence>
<accession>A0ABY5VL20</accession>
<feature type="compositionally biased region" description="Acidic residues" evidence="1">
    <location>
        <begin position="196"/>
        <end position="207"/>
    </location>
</feature>
<feature type="chain" id="PRO_5045779253" evidence="2">
    <location>
        <begin position="29"/>
        <end position="321"/>
    </location>
</feature>
<reference evidence="5" key="1">
    <citation type="journal article" date="2022" name="Cell">
        <title>Design, construction, and in vivo augmentation of a complex gut microbiome.</title>
        <authorList>
            <person name="Cheng A.G."/>
            <person name="Ho P.Y."/>
            <person name="Aranda-Diaz A."/>
            <person name="Jain S."/>
            <person name="Yu F.B."/>
            <person name="Meng X."/>
            <person name="Wang M."/>
            <person name="Iakiviak M."/>
            <person name="Nagashima K."/>
            <person name="Zhao A."/>
            <person name="Murugkar P."/>
            <person name="Patil A."/>
            <person name="Atabakhsh K."/>
            <person name="Weakley A."/>
            <person name="Yan J."/>
            <person name="Brumbaugh A.R."/>
            <person name="Higginbottom S."/>
            <person name="Dimas A."/>
            <person name="Shiver A.L."/>
            <person name="Deutschbauer A."/>
            <person name="Neff N."/>
            <person name="Sonnenburg J.L."/>
            <person name="Huang K.C."/>
            <person name="Fischbach M.A."/>
        </authorList>
    </citation>
    <scope>NUCLEOTIDE SEQUENCE</scope>
    <source>
        <strain evidence="5">DSM 19829</strain>
    </source>
</reference>